<dbReference type="InterPro" id="IPR000182">
    <property type="entry name" value="GNAT_dom"/>
</dbReference>
<dbReference type="Proteomes" id="UP001523401">
    <property type="component" value="Unassembled WGS sequence"/>
</dbReference>
<keyword evidence="3" id="KW-1185">Reference proteome</keyword>
<organism evidence="2 3">
    <name type="scientific">Asaia lannensis NBRC 102526</name>
    <dbReference type="NCBI Taxonomy" id="1307926"/>
    <lineage>
        <taxon>Bacteria</taxon>
        <taxon>Pseudomonadati</taxon>
        <taxon>Pseudomonadota</taxon>
        <taxon>Alphaproteobacteria</taxon>
        <taxon>Acetobacterales</taxon>
        <taxon>Acetobacteraceae</taxon>
        <taxon>Asaia</taxon>
    </lineage>
</organism>
<dbReference type="SUPFAM" id="SSF55729">
    <property type="entry name" value="Acyl-CoA N-acyltransferases (Nat)"/>
    <property type="match status" value="1"/>
</dbReference>
<proteinExistence type="predicted"/>
<reference evidence="2 3" key="1">
    <citation type="submission" date="2022-06" db="EMBL/GenBank/DDBJ databases">
        <title>Whole-genome of Asaia lannensis strain LMG 27011T.</title>
        <authorList>
            <person name="Sombolestani A."/>
        </authorList>
    </citation>
    <scope>NUCLEOTIDE SEQUENCE [LARGE SCALE GENOMIC DNA]</scope>
    <source>
        <strain evidence="2 3">NBRC 102526</strain>
    </source>
</reference>
<dbReference type="InterPro" id="IPR016181">
    <property type="entry name" value="Acyl_CoA_acyltransferase"/>
</dbReference>
<protein>
    <submittedName>
        <fullName evidence="2">GNAT family N-acetyltransferase</fullName>
    </submittedName>
</protein>
<gene>
    <name evidence="2" type="ORF">NF685_03210</name>
</gene>
<dbReference type="RefSeq" id="WP_252848577.1">
    <property type="nucleotide sequence ID" value="NZ_BAPW01000012.1"/>
</dbReference>
<sequence length="177" mass="20189">MKREFETRRLSLRLPEKADYDDLAAMRADPVVARYTSGHPASHTDSWDRLMRYRGYWEILGFGYWCVRERDTGRFVGTVGFGEARRGITPSLDGFPEAGWVLASWCHGMGYGGEAVASALAWIDTHTEHRQTRCIIDPRNLASMRIAARNGFKSLARAVYLNTEIEVFERLRPDLST</sequence>
<dbReference type="Pfam" id="PF13302">
    <property type="entry name" value="Acetyltransf_3"/>
    <property type="match status" value="1"/>
</dbReference>
<dbReference type="PANTHER" id="PTHR43792">
    <property type="entry name" value="GNAT FAMILY, PUTATIVE (AFU_ORTHOLOGUE AFUA_3G00765)-RELATED-RELATED"/>
    <property type="match status" value="1"/>
</dbReference>
<accession>A0ABT1CDV4</accession>
<dbReference type="InterPro" id="IPR051531">
    <property type="entry name" value="N-acetyltransferase"/>
</dbReference>
<feature type="domain" description="N-acetyltransferase" evidence="1">
    <location>
        <begin position="9"/>
        <end position="153"/>
    </location>
</feature>
<evidence type="ECO:0000259" key="1">
    <source>
        <dbReference type="Pfam" id="PF13302"/>
    </source>
</evidence>
<comment type="caution">
    <text evidence="2">The sequence shown here is derived from an EMBL/GenBank/DDBJ whole genome shotgun (WGS) entry which is preliminary data.</text>
</comment>
<dbReference type="PANTHER" id="PTHR43792:SF16">
    <property type="entry name" value="N-ACETYLTRANSFERASE DOMAIN-CONTAINING PROTEIN"/>
    <property type="match status" value="1"/>
</dbReference>
<evidence type="ECO:0000313" key="3">
    <source>
        <dbReference type="Proteomes" id="UP001523401"/>
    </source>
</evidence>
<evidence type="ECO:0000313" key="2">
    <source>
        <dbReference type="EMBL" id="MCO6159037.1"/>
    </source>
</evidence>
<dbReference type="Gene3D" id="3.40.630.30">
    <property type="match status" value="1"/>
</dbReference>
<name>A0ABT1CDV4_9PROT</name>
<dbReference type="EMBL" id="JAMXQU010000002">
    <property type="protein sequence ID" value="MCO6159037.1"/>
    <property type="molecule type" value="Genomic_DNA"/>
</dbReference>